<evidence type="ECO:0000259" key="8">
    <source>
        <dbReference type="PROSITE" id="PS50111"/>
    </source>
</evidence>
<feature type="domain" description="Methyl-accepting transducer" evidence="8">
    <location>
        <begin position="355"/>
        <end position="584"/>
    </location>
</feature>
<feature type="domain" description="HAMP" evidence="9">
    <location>
        <begin position="217"/>
        <end position="270"/>
    </location>
</feature>
<keyword evidence="11" id="KW-1185">Reference proteome</keyword>
<keyword evidence="4" id="KW-0807">Transducer</keyword>
<evidence type="ECO:0000313" key="10">
    <source>
        <dbReference type="EMBL" id="THV25835.1"/>
    </source>
</evidence>
<dbReference type="InterPro" id="IPR004089">
    <property type="entry name" value="MCPsignal_dom"/>
</dbReference>
<dbReference type="PRINTS" id="PR00260">
    <property type="entry name" value="CHEMTRNSDUCR"/>
</dbReference>
<dbReference type="InterPro" id="IPR004090">
    <property type="entry name" value="Chemotax_Me-accpt_rcpt"/>
</dbReference>
<feature type="domain" description="HAMP" evidence="9">
    <location>
        <begin position="298"/>
        <end position="350"/>
    </location>
</feature>
<comment type="subcellular location">
    <subcellularLocation>
        <location evidence="1">Membrane</location>
    </subcellularLocation>
</comment>
<reference evidence="10 11" key="1">
    <citation type="submission" date="2019-04" db="EMBL/GenBank/DDBJ databases">
        <title>Genome sequence of strain shin9-1.</title>
        <authorList>
            <person name="Gao J."/>
            <person name="Sun J."/>
        </authorList>
    </citation>
    <scope>NUCLEOTIDE SEQUENCE [LARGE SCALE GENOMIC DNA]</scope>
    <source>
        <strain evidence="11">shin9-1</strain>
    </source>
</reference>
<dbReference type="SUPFAM" id="SSF158472">
    <property type="entry name" value="HAMP domain-like"/>
    <property type="match status" value="1"/>
</dbReference>
<dbReference type="PROSITE" id="PS50885">
    <property type="entry name" value="HAMP"/>
    <property type="match status" value="2"/>
</dbReference>
<evidence type="ECO:0000256" key="5">
    <source>
        <dbReference type="SAM" id="Coils"/>
    </source>
</evidence>
<keyword evidence="7" id="KW-0812">Transmembrane</keyword>
<evidence type="ECO:0000256" key="7">
    <source>
        <dbReference type="SAM" id="Phobius"/>
    </source>
</evidence>
<gene>
    <name evidence="10" type="ORF">FAA97_01185</name>
</gene>
<evidence type="ECO:0000259" key="9">
    <source>
        <dbReference type="PROSITE" id="PS50885"/>
    </source>
</evidence>
<keyword evidence="2" id="KW-0145">Chemotaxis</keyword>
<feature type="coiled-coil region" evidence="5">
    <location>
        <begin position="367"/>
        <end position="411"/>
    </location>
</feature>
<dbReference type="GO" id="GO:0004888">
    <property type="term" value="F:transmembrane signaling receptor activity"/>
    <property type="evidence" value="ECO:0007669"/>
    <property type="project" value="InterPro"/>
</dbReference>
<evidence type="ECO:0000256" key="3">
    <source>
        <dbReference type="ARBA" id="ARBA00029447"/>
    </source>
</evidence>
<dbReference type="GO" id="GO:0006935">
    <property type="term" value="P:chemotaxis"/>
    <property type="evidence" value="ECO:0007669"/>
    <property type="project" value="UniProtKB-KW"/>
</dbReference>
<dbReference type="AlphaFoldDB" id="A0A4S8P8D2"/>
<proteinExistence type="inferred from homology"/>
<dbReference type="Pfam" id="PF00015">
    <property type="entry name" value="MCPsignal"/>
    <property type="match status" value="1"/>
</dbReference>
<dbReference type="SUPFAM" id="SSF58104">
    <property type="entry name" value="Methyl-accepting chemotaxis protein (MCP) signaling domain"/>
    <property type="match status" value="1"/>
</dbReference>
<dbReference type="OrthoDB" id="3378718at2"/>
<keyword evidence="7" id="KW-1133">Transmembrane helix</keyword>
<evidence type="ECO:0000256" key="4">
    <source>
        <dbReference type="PROSITE-ProRule" id="PRU00284"/>
    </source>
</evidence>
<dbReference type="GO" id="GO:0016020">
    <property type="term" value="C:membrane"/>
    <property type="evidence" value="ECO:0007669"/>
    <property type="project" value="UniProtKB-SubCell"/>
</dbReference>
<evidence type="ECO:0000256" key="6">
    <source>
        <dbReference type="SAM" id="MobiDB-lite"/>
    </source>
</evidence>
<feature type="region of interest" description="Disordered" evidence="6">
    <location>
        <begin position="602"/>
        <end position="632"/>
    </location>
</feature>
<name>A0A4S8P8D2_9HYPH</name>
<keyword evidence="5" id="KW-0175">Coiled coil</keyword>
<organism evidence="10 11">
    <name type="scientific">Peteryoungia ipomoeae</name>
    <dbReference type="NCBI Taxonomy" id="1210932"/>
    <lineage>
        <taxon>Bacteria</taxon>
        <taxon>Pseudomonadati</taxon>
        <taxon>Pseudomonadota</taxon>
        <taxon>Alphaproteobacteria</taxon>
        <taxon>Hyphomicrobiales</taxon>
        <taxon>Rhizobiaceae</taxon>
        <taxon>Peteryoungia</taxon>
    </lineage>
</organism>
<comment type="similarity">
    <text evidence="3">Belongs to the methyl-accepting chemotaxis (MCP) protein family.</text>
</comment>
<feature type="transmembrane region" description="Helical" evidence="7">
    <location>
        <begin position="198"/>
        <end position="220"/>
    </location>
</feature>
<dbReference type="CDD" id="cd06225">
    <property type="entry name" value="HAMP"/>
    <property type="match status" value="1"/>
</dbReference>
<dbReference type="Gene3D" id="1.10.287.950">
    <property type="entry name" value="Methyl-accepting chemotaxis protein"/>
    <property type="match status" value="1"/>
</dbReference>
<dbReference type="CDD" id="cd11386">
    <property type="entry name" value="MCP_signal"/>
    <property type="match status" value="1"/>
</dbReference>
<dbReference type="RefSeq" id="WP_136596703.1">
    <property type="nucleotide sequence ID" value="NZ_STGV01000001.1"/>
</dbReference>
<sequence>MTKIRSGSSFSIKMRMLTLAGVATLGVGSMLVVGWYENAKQESALLRATDIQAVVEQVNEMRLANANMVLAAMDSIIDRGEGAIQPERAQIINDALAQLAEKQSALETIAMEAGRGALLATYREDLNVLSIAVEVDLARLIESGAPEDEFSAIDDAIDGAGNRISATLEELATLGNGLVNLGVEEAKARSRESLTIQLTLGVIAFFSVLILQLIHGNAIVGGINRIRQSMQSIVDGDYQRPVEATNRRDEIGDMARAADVFRLAAIEKLELEQRAKAESEATRRDREARAAILEADSRSLRLAVDALAEGLTRLSEGDLSTEITADFPTELERLRTDFNLVGQKLRTAMTEIAVNSSSIRANSHQMRAAADDLAKRTEQQAASLEESSAALAQLTTTVNTAAERAEEASRMVAHTKERAAESGAVVSNATLAMGRIQDASNEIGKIINVIDEIAFQTNLLALNAGVEAARAGDAGKGFAVVAQEVRALAGRAGDAARDIKTLVSRSTQEVGIGVELVTAAGQALSGIGEEVVKINDLVKAIVTSAREQSTGLSEINAAVGQMDQVTQQNAAMVEQTNAASHTLASDAEGLTRLVGQFRMNGAAPAHGQASTASAAPRPMAEPPQIRSGQGMTVRHNRTALATASLAKAEEHWEEF</sequence>
<dbReference type="PROSITE" id="PS50111">
    <property type="entry name" value="CHEMOTAXIS_TRANSDUC_2"/>
    <property type="match status" value="1"/>
</dbReference>
<dbReference type="InterPro" id="IPR051310">
    <property type="entry name" value="MCP_chemotaxis"/>
</dbReference>
<dbReference type="FunFam" id="1.10.287.950:FF:000001">
    <property type="entry name" value="Methyl-accepting chemotaxis sensory transducer"/>
    <property type="match status" value="1"/>
</dbReference>
<evidence type="ECO:0000256" key="2">
    <source>
        <dbReference type="ARBA" id="ARBA00022500"/>
    </source>
</evidence>
<comment type="caution">
    <text evidence="10">The sequence shown here is derived from an EMBL/GenBank/DDBJ whole genome shotgun (WGS) entry which is preliminary data.</text>
</comment>
<dbReference type="Pfam" id="PF00672">
    <property type="entry name" value="HAMP"/>
    <property type="match status" value="2"/>
</dbReference>
<keyword evidence="7" id="KW-0472">Membrane</keyword>
<dbReference type="GO" id="GO:0007165">
    <property type="term" value="P:signal transduction"/>
    <property type="evidence" value="ECO:0007669"/>
    <property type="project" value="UniProtKB-KW"/>
</dbReference>
<protein>
    <submittedName>
        <fullName evidence="10">HAMP domain-containing protein</fullName>
    </submittedName>
</protein>
<dbReference type="Gene3D" id="6.10.340.10">
    <property type="match status" value="1"/>
</dbReference>
<dbReference type="InterPro" id="IPR003660">
    <property type="entry name" value="HAMP_dom"/>
</dbReference>
<evidence type="ECO:0000256" key="1">
    <source>
        <dbReference type="ARBA" id="ARBA00004370"/>
    </source>
</evidence>
<dbReference type="EMBL" id="STGV01000001">
    <property type="protein sequence ID" value="THV25835.1"/>
    <property type="molecule type" value="Genomic_DNA"/>
</dbReference>
<accession>A0A4S8P8D2</accession>
<dbReference type="Proteomes" id="UP000308828">
    <property type="component" value="Unassembled WGS sequence"/>
</dbReference>
<dbReference type="PANTHER" id="PTHR43531">
    <property type="entry name" value="PROTEIN ICFG"/>
    <property type="match status" value="1"/>
</dbReference>
<dbReference type="SMART" id="SM00304">
    <property type="entry name" value="HAMP"/>
    <property type="match status" value="2"/>
</dbReference>
<dbReference type="SMART" id="SM00283">
    <property type="entry name" value="MA"/>
    <property type="match status" value="1"/>
</dbReference>
<dbReference type="PANTHER" id="PTHR43531:SF11">
    <property type="entry name" value="METHYL-ACCEPTING CHEMOTAXIS PROTEIN 3"/>
    <property type="match status" value="1"/>
</dbReference>
<evidence type="ECO:0000313" key="11">
    <source>
        <dbReference type="Proteomes" id="UP000308828"/>
    </source>
</evidence>